<dbReference type="Proteomes" id="UP000287033">
    <property type="component" value="Unassembled WGS sequence"/>
</dbReference>
<sequence>MSCVHAVSSWAPCTTLEGNCFSGRYRAPPSGIFQHHSALDSSHRVSLRSTESILPVAPAETEQFFLKNLWQGRGVFFKLGRRKNFTRPTKDHQPAVWLKAET</sequence>
<keyword evidence="2" id="KW-1185">Reference proteome</keyword>
<accession>A0A401SUY7</accession>
<protein>
    <submittedName>
        <fullName evidence="1">Uncharacterized protein</fullName>
    </submittedName>
</protein>
<dbReference type="AlphaFoldDB" id="A0A401SUY7"/>
<gene>
    <name evidence="1" type="ORF">chiPu_0012671</name>
</gene>
<reference evidence="1 2" key="1">
    <citation type="journal article" date="2018" name="Nat. Ecol. Evol.">
        <title>Shark genomes provide insights into elasmobranch evolution and the origin of vertebrates.</title>
        <authorList>
            <person name="Hara Y"/>
            <person name="Yamaguchi K"/>
            <person name="Onimaru K"/>
            <person name="Kadota M"/>
            <person name="Koyanagi M"/>
            <person name="Keeley SD"/>
            <person name="Tatsumi K"/>
            <person name="Tanaka K"/>
            <person name="Motone F"/>
            <person name="Kageyama Y"/>
            <person name="Nozu R"/>
            <person name="Adachi N"/>
            <person name="Nishimura O"/>
            <person name="Nakagawa R"/>
            <person name="Tanegashima C"/>
            <person name="Kiyatake I"/>
            <person name="Matsumoto R"/>
            <person name="Murakumo K"/>
            <person name="Nishida K"/>
            <person name="Terakita A"/>
            <person name="Kuratani S"/>
            <person name="Sato K"/>
            <person name="Hyodo S Kuraku.S."/>
        </authorList>
    </citation>
    <scope>NUCLEOTIDE SEQUENCE [LARGE SCALE GENOMIC DNA]</scope>
</reference>
<name>A0A401SUY7_CHIPU</name>
<dbReference type="EMBL" id="BEZZ01000577">
    <property type="protein sequence ID" value="GCC34198.1"/>
    <property type="molecule type" value="Genomic_DNA"/>
</dbReference>
<proteinExistence type="predicted"/>
<organism evidence="1 2">
    <name type="scientific">Chiloscyllium punctatum</name>
    <name type="common">Brownbanded bambooshark</name>
    <name type="synonym">Hemiscyllium punctatum</name>
    <dbReference type="NCBI Taxonomy" id="137246"/>
    <lineage>
        <taxon>Eukaryota</taxon>
        <taxon>Metazoa</taxon>
        <taxon>Chordata</taxon>
        <taxon>Craniata</taxon>
        <taxon>Vertebrata</taxon>
        <taxon>Chondrichthyes</taxon>
        <taxon>Elasmobranchii</taxon>
        <taxon>Galeomorphii</taxon>
        <taxon>Galeoidea</taxon>
        <taxon>Orectolobiformes</taxon>
        <taxon>Hemiscylliidae</taxon>
        <taxon>Chiloscyllium</taxon>
    </lineage>
</organism>
<evidence type="ECO:0000313" key="1">
    <source>
        <dbReference type="EMBL" id="GCC34198.1"/>
    </source>
</evidence>
<comment type="caution">
    <text evidence="1">The sequence shown here is derived from an EMBL/GenBank/DDBJ whole genome shotgun (WGS) entry which is preliminary data.</text>
</comment>
<evidence type="ECO:0000313" key="2">
    <source>
        <dbReference type="Proteomes" id="UP000287033"/>
    </source>
</evidence>